<dbReference type="InterPro" id="IPR036770">
    <property type="entry name" value="Ankyrin_rpt-contain_sf"/>
</dbReference>
<dbReference type="PANTHER" id="PTHR24171">
    <property type="entry name" value="ANKYRIN REPEAT DOMAIN-CONTAINING PROTEIN 39-RELATED"/>
    <property type="match status" value="1"/>
</dbReference>
<reference evidence="6" key="2">
    <citation type="submission" date="2012-11" db="EMBL/GenBank/DDBJ databases">
        <authorList>
            <person name="Kuo A."/>
            <person name="Curtis B.A."/>
            <person name="Tanifuji G."/>
            <person name="Burki F."/>
            <person name="Gruber A."/>
            <person name="Irimia M."/>
            <person name="Maruyama S."/>
            <person name="Arias M.C."/>
            <person name="Ball S.G."/>
            <person name="Gile G.H."/>
            <person name="Hirakawa Y."/>
            <person name="Hopkins J.F."/>
            <person name="Rensing S.A."/>
            <person name="Schmutz J."/>
            <person name="Symeonidi A."/>
            <person name="Elias M."/>
            <person name="Eveleigh R.J."/>
            <person name="Herman E.K."/>
            <person name="Klute M.J."/>
            <person name="Nakayama T."/>
            <person name="Obornik M."/>
            <person name="Reyes-Prieto A."/>
            <person name="Armbrust E.V."/>
            <person name="Aves S.J."/>
            <person name="Beiko R.G."/>
            <person name="Coutinho P."/>
            <person name="Dacks J.B."/>
            <person name="Durnford D.G."/>
            <person name="Fast N.M."/>
            <person name="Green B.R."/>
            <person name="Grisdale C."/>
            <person name="Hempe F."/>
            <person name="Henrissat B."/>
            <person name="Hoppner M.P."/>
            <person name="Ishida K.-I."/>
            <person name="Kim E."/>
            <person name="Koreny L."/>
            <person name="Kroth P.G."/>
            <person name="Liu Y."/>
            <person name="Malik S.-B."/>
            <person name="Maier U.G."/>
            <person name="McRose D."/>
            <person name="Mock T."/>
            <person name="Neilson J.A."/>
            <person name="Onodera N.T."/>
            <person name="Poole A.M."/>
            <person name="Pritham E.J."/>
            <person name="Richards T.A."/>
            <person name="Rocap G."/>
            <person name="Roy S.W."/>
            <person name="Sarai C."/>
            <person name="Schaack S."/>
            <person name="Shirato S."/>
            <person name="Slamovits C.H."/>
            <person name="Spencer D.F."/>
            <person name="Suzuki S."/>
            <person name="Worden A.Z."/>
            <person name="Zauner S."/>
            <person name="Barry K."/>
            <person name="Bell C."/>
            <person name="Bharti A.K."/>
            <person name="Crow J.A."/>
            <person name="Grimwood J."/>
            <person name="Kramer R."/>
            <person name="Lindquist E."/>
            <person name="Lucas S."/>
            <person name="Salamov A."/>
            <person name="McFadden G.I."/>
            <person name="Lane C.E."/>
            <person name="Keeling P.J."/>
            <person name="Gray M.W."/>
            <person name="Grigoriev I.V."/>
            <person name="Archibald J.M."/>
        </authorList>
    </citation>
    <scope>NUCLEOTIDE SEQUENCE</scope>
    <source>
        <strain evidence="6">CCMP2712</strain>
    </source>
</reference>
<name>L1IHF6_GUITC</name>
<keyword evidence="6" id="KW-1185">Reference proteome</keyword>
<feature type="repeat" description="ANK" evidence="3">
    <location>
        <begin position="65"/>
        <end position="97"/>
    </location>
</feature>
<gene>
    <name evidence="4" type="ORF">GUITHDRAFT_146321</name>
</gene>
<dbReference type="SUPFAM" id="SSF48403">
    <property type="entry name" value="Ankyrin repeat"/>
    <property type="match status" value="1"/>
</dbReference>
<dbReference type="OrthoDB" id="1847170at2759"/>
<dbReference type="Gene3D" id="1.25.40.20">
    <property type="entry name" value="Ankyrin repeat-containing domain"/>
    <property type="match status" value="1"/>
</dbReference>
<dbReference type="PROSITE" id="PS50297">
    <property type="entry name" value="ANK_REP_REGION"/>
    <property type="match status" value="2"/>
</dbReference>
<dbReference type="Proteomes" id="UP000011087">
    <property type="component" value="Unassembled WGS sequence"/>
</dbReference>
<evidence type="ECO:0000256" key="3">
    <source>
        <dbReference type="PROSITE-ProRule" id="PRU00023"/>
    </source>
</evidence>
<dbReference type="EMBL" id="JH993086">
    <property type="protein sequence ID" value="EKX35686.1"/>
    <property type="molecule type" value="Genomic_DNA"/>
</dbReference>
<evidence type="ECO:0000313" key="6">
    <source>
        <dbReference type="Proteomes" id="UP000011087"/>
    </source>
</evidence>
<dbReference type="SMART" id="SM00248">
    <property type="entry name" value="ANK"/>
    <property type="match status" value="2"/>
</dbReference>
<dbReference type="AlphaFoldDB" id="L1IHF6"/>
<organism evidence="4">
    <name type="scientific">Guillardia theta (strain CCMP2712)</name>
    <name type="common">Cryptophyte</name>
    <dbReference type="NCBI Taxonomy" id="905079"/>
    <lineage>
        <taxon>Eukaryota</taxon>
        <taxon>Cryptophyceae</taxon>
        <taxon>Pyrenomonadales</taxon>
        <taxon>Geminigeraceae</taxon>
        <taxon>Guillardia</taxon>
    </lineage>
</organism>
<keyword evidence="2 3" id="KW-0040">ANK repeat</keyword>
<evidence type="ECO:0000313" key="5">
    <source>
        <dbReference type="EnsemblProtists" id="EKX35686"/>
    </source>
</evidence>
<feature type="repeat" description="ANK" evidence="3">
    <location>
        <begin position="99"/>
        <end position="131"/>
    </location>
</feature>
<dbReference type="HOGENOM" id="CLU_1126284_0_0_1"/>
<reference evidence="4 6" key="1">
    <citation type="journal article" date="2012" name="Nature">
        <title>Algal genomes reveal evolutionary mosaicism and the fate of nucleomorphs.</title>
        <authorList>
            <consortium name="DOE Joint Genome Institute"/>
            <person name="Curtis B.A."/>
            <person name="Tanifuji G."/>
            <person name="Burki F."/>
            <person name="Gruber A."/>
            <person name="Irimia M."/>
            <person name="Maruyama S."/>
            <person name="Arias M.C."/>
            <person name="Ball S.G."/>
            <person name="Gile G.H."/>
            <person name="Hirakawa Y."/>
            <person name="Hopkins J.F."/>
            <person name="Kuo A."/>
            <person name="Rensing S.A."/>
            <person name="Schmutz J."/>
            <person name="Symeonidi A."/>
            <person name="Elias M."/>
            <person name="Eveleigh R.J."/>
            <person name="Herman E.K."/>
            <person name="Klute M.J."/>
            <person name="Nakayama T."/>
            <person name="Obornik M."/>
            <person name="Reyes-Prieto A."/>
            <person name="Armbrust E.V."/>
            <person name="Aves S.J."/>
            <person name="Beiko R.G."/>
            <person name="Coutinho P."/>
            <person name="Dacks J.B."/>
            <person name="Durnford D.G."/>
            <person name="Fast N.M."/>
            <person name="Green B.R."/>
            <person name="Grisdale C.J."/>
            <person name="Hempel F."/>
            <person name="Henrissat B."/>
            <person name="Hoppner M.P."/>
            <person name="Ishida K."/>
            <person name="Kim E."/>
            <person name="Koreny L."/>
            <person name="Kroth P.G."/>
            <person name="Liu Y."/>
            <person name="Malik S.B."/>
            <person name="Maier U.G."/>
            <person name="McRose D."/>
            <person name="Mock T."/>
            <person name="Neilson J.A."/>
            <person name="Onodera N.T."/>
            <person name="Poole A.M."/>
            <person name="Pritham E.J."/>
            <person name="Richards T.A."/>
            <person name="Rocap G."/>
            <person name="Roy S.W."/>
            <person name="Sarai C."/>
            <person name="Schaack S."/>
            <person name="Shirato S."/>
            <person name="Slamovits C.H."/>
            <person name="Spencer D.F."/>
            <person name="Suzuki S."/>
            <person name="Worden A.Z."/>
            <person name="Zauner S."/>
            <person name="Barry K."/>
            <person name="Bell C."/>
            <person name="Bharti A.K."/>
            <person name="Crow J.A."/>
            <person name="Grimwood J."/>
            <person name="Kramer R."/>
            <person name="Lindquist E."/>
            <person name="Lucas S."/>
            <person name="Salamov A."/>
            <person name="McFadden G.I."/>
            <person name="Lane C.E."/>
            <person name="Keeling P.J."/>
            <person name="Gray M.W."/>
            <person name="Grigoriev I.V."/>
            <person name="Archibald J.M."/>
        </authorList>
    </citation>
    <scope>NUCLEOTIDE SEQUENCE</scope>
    <source>
        <strain evidence="4 6">CCMP2712</strain>
    </source>
</reference>
<proteinExistence type="predicted"/>
<dbReference type="GeneID" id="17292416"/>
<dbReference type="InterPro" id="IPR002110">
    <property type="entry name" value="Ankyrin_rpt"/>
</dbReference>
<evidence type="ECO:0000313" key="4">
    <source>
        <dbReference type="EMBL" id="EKX35686.1"/>
    </source>
</evidence>
<dbReference type="KEGG" id="gtt:GUITHDRAFT_146321"/>
<evidence type="ECO:0000256" key="2">
    <source>
        <dbReference type="ARBA" id="ARBA00023043"/>
    </source>
</evidence>
<keyword evidence="1" id="KW-0677">Repeat</keyword>
<dbReference type="RefSeq" id="XP_005822666.1">
    <property type="nucleotide sequence ID" value="XM_005822609.1"/>
</dbReference>
<dbReference type="PaxDb" id="55529-EKX35686"/>
<protein>
    <submittedName>
        <fullName evidence="4 5">Uncharacterized protein</fullName>
    </submittedName>
</protein>
<dbReference type="PROSITE" id="PS50088">
    <property type="entry name" value="ANK_REPEAT"/>
    <property type="match status" value="2"/>
</dbReference>
<evidence type="ECO:0000256" key="1">
    <source>
        <dbReference type="ARBA" id="ARBA00022737"/>
    </source>
</evidence>
<sequence length="247" mass="27142">MSDKKVCRETKSLSGLNATDFFKHSHLALLFACMKGLHGEVESILNMFNSTDLDVECLVNQSQTDGWTALHYAASTGQTQIVKTLLSHRALVNVATRLSRSTALHLAAKRGHVDIVQLLLHKFAKNRKDSRGWTALKFAEKTFWRNVVAADLQMGEEILHCELVSERKSFRLSKALQGCDACSCSSPPTLADVARNGAHWSLSSLQDLTLSSAPTLAAHKHSSPAEEPAVGLARLKIFKESLPRLIV</sequence>
<dbReference type="eggNOG" id="KOG4177">
    <property type="taxonomic scope" value="Eukaryota"/>
</dbReference>
<accession>L1IHF6</accession>
<reference evidence="5" key="3">
    <citation type="submission" date="2015-06" db="UniProtKB">
        <authorList>
            <consortium name="EnsemblProtists"/>
        </authorList>
    </citation>
    <scope>IDENTIFICATION</scope>
</reference>
<dbReference type="EnsemblProtists" id="EKX35686">
    <property type="protein sequence ID" value="EKX35686"/>
    <property type="gene ID" value="GUITHDRAFT_146321"/>
</dbReference>
<dbReference type="Pfam" id="PF13857">
    <property type="entry name" value="Ank_5"/>
    <property type="match status" value="1"/>
</dbReference>
<dbReference type="STRING" id="905079.L1IHF6"/>